<dbReference type="OrthoDB" id="6249205at2759"/>
<evidence type="ECO:0008006" key="4">
    <source>
        <dbReference type="Google" id="ProtNLM"/>
    </source>
</evidence>
<sequence length="167" mass="19337">MHICTILFVAVFGYVETLRCHQCNGWHGAYPLQNTAISTCDNLNNQCQASFCVKITDPMTPGVPYTTYKADCWTQSQLQVTPGNSVQVENRKCYDYQDNSVPSKRWVSQIYIQRRLLYMRISSRRIDFGAYPRWKYCFCNNEDYCNASGKWDIFITTLLPILASLLL</sequence>
<name>A0A016X0K3_9BILA</name>
<reference evidence="3" key="1">
    <citation type="journal article" date="2015" name="Nat. Genet.">
        <title>The genome and transcriptome of the zoonotic hookworm Ancylostoma ceylanicum identify infection-specific gene families.</title>
        <authorList>
            <person name="Schwarz E.M."/>
            <person name="Hu Y."/>
            <person name="Antoshechkin I."/>
            <person name="Miller M.M."/>
            <person name="Sternberg P.W."/>
            <person name="Aroian R.V."/>
        </authorList>
    </citation>
    <scope>NUCLEOTIDE SEQUENCE</scope>
    <source>
        <strain evidence="3">HY135</strain>
    </source>
</reference>
<protein>
    <recommendedName>
        <fullName evidence="4">Protein quiver</fullName>
    </recommendedName>
</protein>
<feature type="signal peptide" evidence="1">
    <location>
        <begin position="1"/>
        <end position="17"/>
    </location>
</feature>
<dbReference type="EMBL" id="JARK01000023">
    <property type="protein sequence ID" value="EYC45574.1"/>
    <property type="molecule type" value="Genomic_DNA"/>
</dbReference>
<feature type="chain" id="PRO_5001492226" description="Protein quiver" evidence="1">
    <location>
        <begin position="18"/>
        <end position="167"/>
    </location>
</feature>
<gene>
    <name evidence="2" type="primary">Acey_s0423.g1207</name>
    <name evidence="2" type="ORF">Y032_0423g1207</name>
</gene>
<dbReference type="AlphaFoldDB" id="A0A016X0K3"/>
<evidence type="ECO:0000256" key="1">
    <source>
        <dbReference type="SAM" id="SignalP"/>
    </source>
</evidence>
<accession>A0A016X0K3</accession>
<dbReference type="Proteomes" id="UP000024635">
    <property type="component" value="Unassembled WGS sequence"/>
</dbReference>
<evidence type="ECO:0000313" key="3">
    <source>
        <dbReference type="Proteomes" id="UP000024635"/>
    </source>
</evidence>
<proteinExistence type="predicted"/>
<evidence type="ECO:0000313" key="2">
    <source>
        <dbReference type="EMBL" id="EYC45574.1"/>
    </source>
</evidence>
<comment type="caution">
    <text evidence="2">The sequence shown here is derived from an EMBL/GenBank/DDBJ whole genome shotgun (WGS) entry which is preliminary data.</text>
</comment>
<keyword evidence="1" id="KW-0732">Signal</keyword>
<organism evidence="2 3">
    <name type="scientific">Ancylostoma ceylanicum</name>
    <dbReference type="NCBI Taxonomy" id="53326"/>
    <lineage>
        <taxon>Eukaryota</taxon>
        <taxon>Metazoa</taxon>
        <taxon>Ecdysozoa</taxon>
        <taxon>Nematoda</taxon>
        <taxon>Chromadorea</taxon>
        <taxon>Rhabditida</taxon>
        <taxon>Rhabditina</taxon>
        <taxon>Rhabditomorpha</taxon>
        <taxon>Strongyloidea</taxon>
        <taxon>Ancylostomatidae</taxon>
        <taxon>Ancylostomatinae</taxon>
        <taxon>Ancylostoma</taxon>
    </lineage>
</organism>
<keyword evidence="3" id="KW-1185">Reference proteome</keyword>